<dbReference type="AlphaFoldDB" id="A0AAV9NBG0"/>
<gene>
    <name evidence="5" type="ORF">LTR84_001708</name>
</gene>
<evidence type="ECO:0000256" key="3">
    <source>
        <dbReference type="ARBA" id="ARBA00023002"/>
    </source>
</evidence>
<dbReference type="GO" id="GO:0016616">
    <property type="term" value="F:oxidoreductase activity, acting on the CH-OH group of donors, NAD or NADP as acceptor"/>
    <property type="evidence" value="ECO:0007669"/>
    <property type="project" value="TreeGrafter"/>
</dbReference>
<dbReference type="InterPro" id="IPR020904">
    <property type="entry name" value="Sc_DH/Rdtase_CS"/>
</dbReference>
<name>A0AAV9NBG0_9EURO</name>
<comment type="similarity">
    <text evidence="1 4">Belongs to the short-chain dehydrogenases/reductases (SDR) family.</text>
</comment>
<dbReference type="PROSITE" id="PS00061">
    <property type="entry name" value="ADH_SHORT"/>
    <property type="match status" value="1"/>
</dbReference>
<protein>
    <submittedName>
        <fullName evidence="5">Uncharacterized protein</fullName>
    </submittedName>
</protein>
<evidence type="ECO:0000256" key="4">
    <source>
        <dbReference type="RuleBase" id="RU000363"/>
    </source>
</evidence>
<dbReference type="PRINTS" id="PR00080">
    <property type="entry name" value="SDRFAMILY"/>
</dbReference>
<sequence length="272" mass="29012">MGSVAAERKSIIVTGGASGIGLGITKSFAEQGAHISVLDVNPDGASIVEGLRAEYPGASFSFSRCDVSNWNELAATFKDIYQSQGHIDVVMANAGISREGSLIVDEDEPSQPGLKTLEVNLLGAIYCVKLAIHYLRKNAVKNSSRGTIICTASNAGIYPFPVAPIYGSSKSGVIGLVRSLAKPLEKHSIQIHALAPAVLETNIAPSKDLFKPMIITPMSTLTKGVQSLVSNPSLNGHISEVHGESFTNREPPEYVDEDSRKNLETFWNLGYA</sequence>
<dbReference type="GO" id="GO:0005737">
    <property type="term" value="C:cytoplasm"/>
    <property type="evidence" value="ECO:0007669"/>
    <property type="project" value="TreeGrafter"/>
</dbReference>
<dbReference type="EMBL" id="JAVRRD010000011">
    <property type="protein sequence ID" value="KAK5053747.1"/>
    <property type="molecule type" value="Genomic_DNA"/>
</dbReference>
<dbReference type="Gene3D" id="3.40.50.720">
    <property type="entry name" value="NAD(P)-binding Rossmann-like Domain"/>
    <property type="match status" value="1"/>
</dbReference>
<dbReference type="Proteomes" id="UP001358417">
    <property type="component" value="Unassembled WGS sequence"/>
</dbReference>
<keyword evidence="2" id="KW-0521">NADP</keyword>
<keyword evidence="6" id="KW-1185">Reference proteome</keyword>
<dbReference type="GeneID" id="89969924"/>
<accession>A0AAV9NBG0</accession>
<proteinExistence type="inferred from homology"/>
<comment type="caution">
    <text evidence="5">The sequence shown here is derived from an EMBL/GenBank/DDBJ whole genome shotgun (WGS) entry which is preliminary data.</text>
</comment>
<dbReference type="InterPro" id="IPR036291">
    <property type="entry name" value="NAD(P)-bd_dom_sf"/>
</dbReference>
<reference evidence="5 6" key="1">
    <citation type="submission" date="2023-08" db="EMBL/GenBank/DDBJ databases">
        <title>Black Yeasts Isolated from many extreme environments.</title>
        <authorList>
            <person name="Coleine C."/>
            <person name="Stajich J.E."/>
            <person name="Selbmann L."/>
        </authorList>
    </citation>
    <scope>NUCLEOTIDE SEQUENCE [LARGE SCALE GENOMIC DNA]</scope>
    <source>
        <strain evidence="5 6">CCFEE 5792</strain>
    </source>
</reference>
<keyword evidence="3" id="KW-0560">Oxidoreductase</keyword>
<dbReference type="PRINTS" id="PR00081">
    <property type="entry name" value="GDHRDH"/>
</dbReference>
<dbReference type="PANTHER" id="PTHR44229:SF4">
    <property type="entry name" value="15-HYDROXYPROSTAGLANDIN DEHYDROGENASE [NAD(+)]"/>
    <property type="match status" value="1"/>
</dbReference>
<evidence type="ECO:0000256" key="2">
    <source>
        <dbReference type="ARBA" id="ARBA00022857"/>
    </source>
</evidence>
<evidence type="ECO:0000313" key="5">
    <source>
        <dbReference type="EMBL" id="KAK5053747.1"/>
    </source>
</evidence>
<organism evidence="5 6">
    <name type="scientific">Exophiala bonariae</name>
    <dbReference type="NCBI Taxonomy" id="1690606"/>
    <lineage>
        <taxon>Eukaryota</taxon>
        <taxon>Fungi</taxon>
        <taxon>Dikarya</taxon>
        <taxon>Ascomycota</taxon>
        <taxon>Pezizomycotina</taxon>
        <taxon>Eurotiomycetes</taxon>
        <taxon>Chaetothyriomycetidae</taxon>
        <taxon>Chaetothyriales</taxon>
        <taxon>Herpotrichiellaceae</taxon>
        <taxon>Exophiala</taxon>
    </lineage>
</organism>
<dbReference type="Pfam" id="PF00106">
    <property type="entry name" value="adh_short"/>
    <property type="match status" value="1"/>
</dbReference>
<evidence type="ECO:0000256" key="1">
    <source>
        <dbReference type="ARBA" id="ARBA00006484"/>
    </source>
</evidence>
<dbReference type="PANTHER" id="PTHR44229">
    <property type="entry name" value="15-HYDROXYPROSTAGLANDIN DEHYDROGENASE [NAD(+)]"/>
    <property type="match status" value="1"/>
</dbReference>
<dbReference type="SUPFAM" id="SSF51735">
    <property type="entry name" value="NAD(P)-binding Rossmann-fold domains"/>
    <property type="match status" value="1"/>
</dbReference>
<evidence type="ECO:0000313" key="6">
    <source>
        <dbReference type="Proteomes" id="UP001358417"/>
    </source>
</evidence>
<dbReference type="InterPro" id="IPR002347">
    <property type="entry name" value="SDR_fam"/>
</dbReference>
<dbReference type="RefSeq" id="XP_064706872.1">
    <property type="nucleotide sequence ID" value="XM_064845327.1"/>
</dbReference>